<name>A0A1W1DRE6_9ZZZZ</name>
<dbReference type="Gene3D" id="1.10.10.1100">
    <property type="entry name" value="BFD-like [2Fe-2S]-binding domain"/>
    <property type="match status" value="1"/>
</dbReference>
<accession>A0A1W1DRE6</accession>
<protein>
    <recommendedName>
        <fullName evidence="2">CopZ zinc binding domain-containing protein</fullName>
    </recommendedName>
</protein>
<organism evidence="1">
    <name type="scientific">hydrothermal vent metagenome</name>
    <dbReference type="NCBI Taxonomy" id="652676"/>
    <lineage>
        <taxon>unclassified sequences</taxon>
        <taxon>metagenomes</taxon>
        <taxon>ecological metagenomes</taxon>
    </lineage>
</organism>
<dbReference type="InterPro" id="IPR041854">
    <property type="entry name" value="BFD-like_2Fe2S-bd_dom_sf"/>
</dbReference>
<reference evidence="1" key="1">
    <citation type="submission" date="2016-10" db="EMBL/GenBank/DDBJ databases">
        <authorList>
            <person name="de Groot N.N."/>
        </authorList>
    </citation>
    <scope>NUCLEOTIDE SEQUENCE</scope>
</reference>
<evidence type="ECO:0000313" key="1">
    <source>
        <dbReference type="EMBL" id="SFV84114.1"/>
    </source>
</evidence>
<sequence length="78" mass="8966">MGCCNTKIDEKTLCYCFNISENSYLEALKAGKGDVLKGFVVFQTKYNYCNCENLNPSKQCCLKEFKKIEISEKMKTSR</sequence>
<dbReference type="EMBL" id="FPHX01000049">
    <property type="protein sequence ID" value="SFV84114.1"/>
    <property type="molecule type" value="Genomic_DNA"/>
</dbReference>
<proteinExistence type="predicted"/>
<evidence type="ECO:0008006" key="2">
    <source>
        <dbReference type="Google" id="ProtNLM"/>
    </source>
</evidence>
<dbReference type="AlphaFoldDB" id="A0A1W1DRE6"/>
<gene>
    <name evidence="1" type="ORF">MNB_SUP05-9-319</name>
</gene>